<dbReference type="PROSITE" id="PS50931">
    <property type="entry name" value="HTH_LYSR"/>
    <property type="match status" value="1"/>
</dbReference>
<evidence type="ECO:0000256" key="1">
    <source>
        <dbReference type="ARBA" id="ARBA00009437"/>
    </source>
</evidence>
<evidence type="ECO:0000313" key="6">
    <source>
        <dbReference type="EMBL" id="MDP9729083.1"/>
    </source>
</evidence>
<evidence type="ECO:0000256" key="4">
    <source>
        <dbReference type="ARBA" id="ARBA00023163"/>
    </source>
</evidence>
<accession>A0ABT9LXT4</accession>
<dbReference type="Gene3D" id="3.40.190.290">
    <property type="match status" value="1"/>
</dbReference>
<dbReference type="InterPro" id="IPR036390">
    <property type="entry name" value="WH_DNA-bd_sf"/>
</dbReference>
<dbReference type="EMBL" id="JAURUO010000010">
    <property type="protein sequence ID" value="MDP9729083.1"/>
    <property type="molecule type" value="Genomic_DNA"/>
</dbReference>
<dbReference type="Gene3D" id="1.10.10.10">
    <property type="entry name" value="Winged helix-like DNA-binding domain superfamily/Winged helix DNA-binding domain"/>
    <property type="match status" value="1"/>
</dbReference>
<dbReference type="SUPFAM" id="SSF46785">
    <property type="entry name" value="Winged helix' DNA-binding domain"/>
    <property type="match status" value="1"/>
</dbReference>
<feature type="domain" description="HTH lysR-type" evidence="5">
    <location>
        <begin position="1"/>
        <end position="56"/>
    </location>
</feature>
<evidence type="ECO:0000256" key="3">
    <source>
        <dbReference type="ARBA" id="ARBA00023125"/>
    </source>
</evidence>
<dbReference type="InterPro" id="IPR036388">
    <property type="entry name" value="WH-like_DNA-bd_sf"/>
</dbReference>
<keyword evidence="4" id="KW-0804">Transcription</keyword>
<evidence type="ECO:0000256" key="2">
    <source>
        <dbReference type="ARBA" id="ARBA00023015"/>
    </source>
</evidence>
<dbReference type="GO" id="GO:0003677">
    <property type="term" value="F:DNA binding"/>
    <property type="evidence" value="ECO:0007669"/>
    <property type="project" value="UniProtKB-KW"/>
</dbReference>
<dbReference type="SUPFAM" id="SSF53850">
    <property type="entry name" value="Periplasmic binding protein-like II"/>
    <property type="match status" value="1"/>
</dbReference>
<dbReference type="RefSeq" id="WP_306954787.1">
    <property type="nucleotide sequence ID" value="NZ_JAURUO010000010.1"/>
</dbReference>
<protein>
    <submittedName>
        <fullName evidence="6">DNA-binding transcriptional LysR family regulator</fullName>
    </submittedName>
</protein>
<dbReference type="Pfam" id="PF00126">
    <property type="entry name" value="HTH_1"/>
    <property type="match status" value="1"/>
</dbReference>
<dbReference type="PANTHER" id="PTHR30126:SF40">
    <property type="entry name" value="HTH-TYPE TRANSCRIPTIONAL REGULATOR GLTR"/>
    <property type="match status" value="1"/>
</dbReference>
<gene>
    <name evidence="6" type="ORF">J2S04_002046</name>
</gene>
<keyword evidence="2" id="KW-0805">Transcription regulation</keyword>
<comment type="similarity">
    <text evidence="1">Belongs to the LysR transcriptional regulatory family.</text>
</comment>
<dbReference type="Pfam" id="PF03466">
    <property type="entry name" value="LysR_substrate"/>
    <property type="match status" value="1"/>
</dbReference>
<dbReference type="PANTHER" id="PTHR30126">
    <property type="entry name" value="HTH-TYPE TRANSCRIPTIONAL REGULATOR"/>
    <property type="match status" value="1"/>
</dbReference>
<keyword evidence="7" id="KW-1185">Reference proteome</keyword>
<dbReference type="InterPro" id="IPR005119">
    <property type="entry name" value="LysR_subst-bd"/>
</dbReference>
<sequence length="309" mass="34723">MELYQALVQIVENETLVQAAQVLNTTQPTLTRQLQQLEHRLGVRLFDRIGRRLVMNHAGELAYQYAKRILQTEERLREEMNVFGNPEIGTIRLGAGLTPSIYLLPPLLAHYQHLHPGVRFQVTTGSSRRTIEALLQNEIDLGIVTSWDATDSQLTGVELWRDPLLFVAAHHHPLAGREVTLAEVCAYPFVLMRQGSGLRKIIADLALEYGVNIDANMETDSLESINRVLQYGEWVSVLPKSSVQDDMETGRLTALLVSRVLLTSRTITVIRRRQGTLMAAAEQFAAQLPSLSAVFWPNIHSQQSLNEVD</sequence>
<reference evidence="6 7" key="1">
    <citation type="submission" date="2023-07" db="EMBL/GenBank/DDBJ databases">
        <title>Genomic Encyclopedia of Type Strains, Phase IV (KMG-IV): sequencing the most valuable type-strain genomes for metagenomic binning, comparative biology and taxonomic classification.</title>
        <authorList>
            <person name="Goeker M."/>
        </authorList>
    </citation>
    <scope>NUCLEOTIDE SEQUENCE [LARGE SCALE GENOMIC DNA]</scope>
    <source>
        <strain evidence="6 7">DSM 25924</strain>
    </source>
</reference>
<dbReference type="PRINTS" id="PR00039">
    <property type="entry name" value="HTHLYSR"/>
</dbReference>
<proteinExistence type="inferred from homology"/>
<dbReference type="Proteomes" id="UP001229209">
    <property type="component" value="Unassembled WGS sequence"/>
</dbReference>
<evidence type="ECO:0000259" key="5">
    <source>
        <dbReference type="PROSITE" id="PS50931"/>
    </source>
</evidence>
<organism evidence="6 7">
    <name type="scientific">Alicyclobacillus tolerans</name>
    <dbReference type="NCBI Taxonomy" id="90970"/>
    <lineage>
        <taxon>Bacteria</taxon>
        <taxon>Bacillati</taxon>
        <taxon>Bacillota</taxon>
        <taxon>Bacilli</taxon>
        <taxon>Bacillales</taxon>
        <taxon>Alicyclobacillaceae</taxon>
        <taxon>Alicyclobacillus</taxon>
    </lineage>
</organism>
<name>A0ABT9LXT4_9BACL</name>
<keyword evidence="3 6" id="KW-0238">DNA-binding</keyword>
<dbReference type="InterPro" id="IPR000847">
    <property type="entry name" value="LysR_HTH_N"/>
</dbReference>
<comment type="caution">
    <text evidence="6">The sequence shown here is derived from an EMBL/GenBank/DDBJ whole genome shotgun (WGS) entry which is preliminary data.</text>
</comment>
<evidence type="ECO:0000313" key="7">
    <source>
        <dbReference type="Proteomes" id="UP001229209"/>
    </source>
</evidence>